<keyword evidence="2" id="KW-0732">Signal</keyword>
<keyword evidence="4" id="KW-1015">Disulfide bond</keyword>
<keyword evidence="3" id="KW-0560">Oxidoreductase</keyword>
<proteinExistence type="inferred from homology"/>
<feature type="domain" description="Thioredoxin" evidence="7">
    <location>
        <begin position="36"/>
        <end position="237"/>
    </location>
</feature>
<keyword evidence="5" id="KW-0676">Redox-active center</keyword>
<evidence type="ECO:0000256" key="3">
    <source>
        <dbReference type="ARBA" id="ARBA00023002"/>
    </source>
</evidence>
<evidence type="ECO:0000256" key="1">
    <source>
        <dbReference type="ARBA" id="ARBA00005791"/>
    </source>
</evidence>
<dbReference type="EMBL" id="MHRP01000004">
    <property type="protein sequence ID" value="OHA27864.1"/>
    <property type="molecule type" value="Genomic_DNA"/>
</dbReference>
<evidence type="ECO:0000256" key="4">
    <source>
        <dbReference type="ARBA" id="ARBA00023157"/>
    </source>
</evidence>
<dbReference type="SUPFAM" id="SSF52833">
    <property type="entry name" value="Thioredoxin-like"/>
    <property type="match status" value="1"/>
</dbReference>
<dbReference type="Gene3D" id="3.40.30.10">
    <property type="entry name" value="Glutaredoxin"/>
    <property type="match status" value="1"/>
</dbReference>
<reference evidence="8 9" key="1">
    <citation type="journal article" date="2016" name="Nat. Commun.">
        <title>Thousands of microbial genomes shed light on interconnected biogeochemical processes in an aquifer system.</title>
        <authorList>
            <person name="Anantharaman K."/>
            <person name="Brown C.T."/>
            <person name="Hug L.A."/>
            <person name="Sharon I."/>
            <person name="Castelle C.J."/>
            <person name="Probst A.J."/>
            <person name="Thomas B.C."/>
            <person name="Singh A."/>
            <person name="Wilkins M.J."/>
            <person name="Karaoz U."/>
            <person name="Brodie E.L."/>
            <person name="Williams K.H."/>
            <person name="Hubbard S.S."/>
            <person name="Banfield J.F."/>
        </authorList>
    </citation>
    <scope>NUCLEOTIDE SEQUENCE [LARGE SCALE GENOMIC DNA]</scope>
</reference>
<dbReference type="Pfam" id="PF13462">
    <property type="entry name" value="Thioredoxin_4"/>
    <property type="match status" value="1"/>
</dbReference>
<dbReference type="PANTHER" id="PTHR13887">
    <property type="entry name" value="GLUTATHIONE S-TRANSFERASE KAPPA"/>
    <property type="match status" value="1"/>
</dbReference>
<dbReference type="InterPro" id="IPR013766">
    <property type="entry name" value="Thioredoxin_domain"/>
</dbReference>
<feature type="transmembrane region" description="Helical" evidence="6">
    <location>
        <begin position="12"/>
        <end position="31"/>
    </location>
</feature>
<accession>A0A1G2MVQ9</accession>
<evidence type="ECO:0000313" key="9">
    <source>
        <dbReference type="Proteomes" id="UP000177943"/>
    </source>
</evidence>
<dbReference type="GO" id="GO:0016491">
    <property type="term" value="F:oxidoreductase activity"/>
    <property type="evidence" value="ECO:0007669"/>
    <property type="project" value="UniProtKB-KW"/>
</dbReference>
<keyword evidence="6" id="KW-0812">Transmembrane</keyword>
<dbReference type="Proteomes" id="UP000177943">
    <property type="component" value="Unassembled WGS sequence"/>
</dbReference>
<dbReference type="PANTHER" id="PTHR13887:SF14">
    <property type="entry name" value="DISULFIDE BOND FORMATION PROTEIN D"/>
    <property type="match status" value="1"/>
</dbReference>
<dbReference type="AlphaFoldDB" id="A0A1G2MVQ9"/>
<protein>
    <recommendedName>
        <fullName evidence="7">Thioredoxin domain-containing protein</fullName>
    </recommendedName>
</protein>
<evidence type="ECO:0000259" key="7">
    <source>
        <dbReference type="PROSITE" id="PS51352"/>
    </source>
</evidence>
<comment type="similarity">
    <text evidence="1">Belongs to the thioredoxin family. DsbA subfamily.</text>
</comment>
<dbReference type="InterPro" id="IPR012336">
    <property type="entry name" value="Thioredoxin-like_fold"/>
</dbReference>
<keyword evidence="6" id="KW-1133">Transmembrane helix</keyword>
<evidence type="ECO:0000256" key="5">
    <source>
        <dbReference type="ARBA" id="ARBA00023284"/>
    </source>
</evidence>
<dbReference type="InterPro" id="IPR036249">
    <property type="entry name" value="Thioredoxin-like_sf"/>
</dbReference>
<comment type="caution">
    <text evidence="8">The sequence shown here is derived from an EMBL/GenBank/DDBJ whole genome shotgun (WGS) entry which is preliminary data.</text>
</comment>
<name>A0A1G2MVQ9_9BACT</name>
<evidence type="ECO:0000256" key="2">
    <source>
        <dbReference type="ARBA" id="ARBA00022729"/>
    </source>
</evidence>
<keyword evidence="6" id="KW-0472">Membrane</keyword>
<organism evidence="8 9">
    <name type="scientific">Candidatus Taylorbacteria bacterium RIFCSPHIGHO2_02_FULL_45_35</name>
    <dbReference type="NCBI Taxonomy" id="1802311"/>
    <lineage>
        <taxon>Bacteria</taxon>
        <taxon>Candidatus Tayloriibacteriota</taxon>
    </lineage>
</organism>
<sequence>MENMEGPKQSSLAVPIAIVIAGIIVGGAIIFGNKIPVGNQGAEKPTAKPAEVGEMRPISSSDHMLGNPSAPVVIVEYSDTECPFCKVFHRTMKIILNDYGKTGSVAWVYRHFPIPELHPKAKHEAEATECAWEIGGNTKFFEYLDRIFTITPSNNGLDPAELPVIAEEIGLDKAKFNACLASGKYAAKIENDVADALKAGARGTPHSIIITKDGTKIPIEGAQPYEIVKAMIDSALAEIK</sequence>
<evidence type="ECO:0000256" key="6">
    <source>
        <dbReference type="SAM" id="Phobius"/>
    </source>
</evidence>
<gene>
    <name evidence="8" type="ORF">A3D56_01445</name>
</gene>
<dbReference type="PROSITE" id="PS51352">
    <property type="entry name" value="THIOREDOXIN_2"/>
    <property type="match status" value="1"/>
</dbReference>
<evidence type="ECO:0000313" key="8">
    <source>
        <dbReference type="EMBL" id="OHA27864.1"/>
    </source>
</evidence>